<dbReference type="STRING" id="670386.D3B028"/>
<feature type="compositionally biased region" description="Low complexity" evidence="6">
    <location>
        <begin position="144"/>
        <end position="155"/>
    </location>
</feature>
<evidence type="ECO:0000256" key="2">
    <source>
        <dbReference type="ARBA" id="ARBA00006472"/>
    </source>
</evidence>
<evidence type="ECO:0000256" key="6">
    <source>
        <dbReference type="SAM" id="MobiDB-lite"/>
    </source>
</evidence>
<dbReference type="PANTHER" id="PTHR12599:SF0">
    <property type="entry name" value="PTERIN-4-ALPHA-CARBINOLAMINE DEHYDRATASE"/>
    <property type="match status" value="1"/>
</dbReference>
<dbReference type="SUPFAM" id="SSF55248">
    <property type="entry name" value="PCD-like"/>
    <property type="match status" value="1"/>
</dbReference>
<sequence>MSSSFNDIQFDQQQNQFCSLSDKKCKPCEGGDVYKLSLDKSKELLEKIHKNWTLSSESEPFKISRKWRMPFPKSVELVNSVAQIAEDEGHHPDISIKSYWNLEIELYTHALNGLSENDFIVASKIDDIPLASYEPPKRKKAINTSTSSSSSSSSS</sequence>
<feature type="region of interest" description="Disordered" evidence="6">
    <location>
        <begin position="136"/>
        <end position="155"/>
    </location>
</feature>
<dbReference type="EC" id="4.2.1.96" evidence="3"/>
<evidence type="ECO:0000313" key="8">
    <source>
        <dbReference type="Proteomes" id="UP000001396"/>
    </source>
</evidence>
<dbReference type="GO" id="GO:0006729">
    <property type="term" value="P:tetrahydrobiopterin biosynthetic process"/>
    <property type="evidence" value="ECO:0007669"/>
    <property type="project" value="InterPro"/>
</dbReference>
<dbReference type="InterPro" id="IPR001533">
    <property type="entry name" value="Pterin_deHydtase"/>
</dbReference>
<dbReference type="Gene3D" id="3.30.1360.20">
    <property type="entry name" value="Transcriptional coactivator/pterin dehydratase"/>
    <property type="match status" value="1"/>
</dbReference>
<evidence type="ECO:0000256" key="4">
    <source>
        <dbReference type="ARBA" id="ARBA00023239"/>
    </source>
</evidence>
<name>D3B028_HETP5</name>
<dbReference type="EMBL" id="ADBJ01000008">
    <property type="protein sequence ID" value="EFA84652.1"/>
    <property type="molecule type" value="Genomic_DNA"/>
</dbReference>
<dbReference type="InParanoid" id="D3B028"/>
<dbReference type="AlphaFoldDB" id="D3B028"/>
<comment type="catalytic activity">
    <reaction evidence="1">
        <text>(4aS,6R)-4a-hydroxy-L-erythro-5,6,7,8-tetrahydrobiopterin = (6R)-L-erythro-6,7-dihydrobiopterin + H2O</text>
        <dbReference type="Rhea" id="RHEA:11920"/>
        <dbReference type="ChEBI" id="CHEBI:15377"/>
        <dbReference type="ChEBI" id="CHEBI:15642"/>
        <dbReference type="ChEBI" id="CHEBI:43120"/>
        <dbReference type="EC" id="4.2.1.96"/>
    </reaction>
</comment>
<evidence type="ECO:0000313" key="7">
    <source>
        <dbReference type="EMBL" id="EFA84652.1"/>
    </source>
</evidence>
<proteinExistence type="inferred from homology"/>
<comment type="caution">
    <text evidence="7">The sequence shown here is derived from an EMBL/GenBank/DDBJ whole genome shotgun (WGS) entry which is preliminary data.</text>
</comment>
<dbReference type="GO" id="GO:0008124">
    <property type="term" value="F:4-alpha-hydroxytetrahydrobiopterin dehydratase activity"/>
    <property type="evidence" value="ECO:0007669"/>
    <property type="project" value="UniProtKB-EC"/>
</dbReference>
<evidence type="ECO:0000256" key="3">
    <source>
        <dbReference type="ARBA" id="ARBA00013252"/>
    </source>
</evidence>
<keyword evidence="8" id="KW-1185">Reference proteome</keyword>
<dbReference type="GeneID" id="31357171"/>
<dbReference type="OMA" id="YTHFIND"/>
<dbReference type="Pfam" id="PF01329">
    <property type="entry name" value="Pterin_4a"/>
    <property type="match status" value="1"/>
</dbReference>
<gene>
    <name evidence="7" type="ORF">PPL_01642</name>
</gene>
<dbReference type="Proteomes" id="UP000001396">
    <property type="component" value="Unassembled WGS sequence"/>
</dbReference>
<accession>D3B028</accession>
<evidence type="ECO:0000256" key="5">
    <source>
        <dbReference type="ARBA" id="ARBA00030497"/>
    </source>
</evidence>
<reference evidence="7 8" key="1">
    <citation type="journal article" date="2011" name="Genome Res.">
        <title>Phylogeny-wide analysis of social amoeba genomes highlights ancient origins for complex intercellular communication.</title>
        <authorList>
            <person name="Heidel A.J."/>
            <person name="Lawal H.M."/>
            <person name="Felder M."/>
            <person name="Schilde C."/>
            <person name="Helps N.R."/>
            <person name="Tunggal B."/>
            <person name="Rivero F."/>
            <person name="John U."/>
            <person name="Schleicher M."/>
            <person name="Eichinger L."/>
            <person name="Platzer M."/>
            <person name="Noegel A.A."/>
            <person name="Schaap P."/>
            <person name="Gloeckner G."/>
        </authorList>
    </citation>
    <scope>NUCLEOTIDE SEQUENCE [LARGE SCALE GENOMIC DNA]</scope>
    <source>
        <strain evidence="8">ATCC 26659 / Pp 5 / PN500</strain>
    </source>
</reference>
<keyword evidence="4" id="KW-0456">Lyase</keyword>
<comment type="similarity">
    <text evidence="2">Belongs to the pterin-4-alpha-carbinolamine dehydratase family.</text>
</comment>
<dbReference type="InterPro" id="IPR036428">
    <property type="entry name" value="PCD_sf"/>
</dbReference>
<dbReference type="PANTHER" id="PTHR12599">
    <property type="entry name" value="PTERIN-4-ALPHA-CARBINOLAMINE DEHYDRATASE"/>
    <property type="match status" value="1"/>
</dbReference>
<evidence type="ECO:0000256" key="1">
    <source>
        <dbReference type="ARBA" id="ARBA00001554"/>
    </source>
</evidence>
<protein>
    <recommendedName>
        <fullName evidence="3">4a-hydroxytetrahydrobiopterin dehydratase</fullName>
        <ecNumber evidence="3">4.2.1.96</ecNumber>
    </recommendedName>
    <alternativeName>
        <fullName evidence="5">4-alpha-hydroxy-tetrahydropterin dehydratase</fullName>
    </alternativeName>
</protein>
<organism evidence="7 8">
    <name type="scientific">Heterostelium pallidum (strain ATCC 26659 / Pp 5 / PN500)</name>
    <name type="common">Cellular slime mold</name>
    <name type="synonym">Polysphondylium pallidum</name>
    <dbReference type="NCBI Taxonomy" id="670386"/>
    <lineage>
        <taxon>Eukaryota</taxon>
        <taxon>Amoebozoa</taxon>
        <taxon>Evosea</taxon>
        <taxon>Eumycetozoa</taxon>
        <taxon>Dictyostelia</taxon>
        <taxon>Acytosteliales</taxon>
        <taxon>Acytosteliaceae</taxon>
        <taxon>Heterostelium</taxon>
    </lineage>
</organism>
<dbReference type="RefSeq" id="XP_020436765.1">
    <property type="nucleotide sequence ID" value="XM_020572648.1"/>
</dbReference>